<evidence type="ECO:0000256" key="6">
    <source>
        <dbReference type="SAM" id="Phobius"/>
    </source>
</evidence>
<proteinExistence type="predicted"/>
<feature type="transmembrane region" description="Helical" evidence="6">
    <location>
        <begin position="2133"/>
        <end position="2152"/>
    </location>
</feature>
<feature type="transmembrane region" description="Helical" evidence="6">
    <location>
        <begin position="572"/>
        <end position="593"/>
    </location>
</feature>
<feature type="transmembrane region" description="Helical" evidence="6">
    <location>
        <begin position="1641"/>
        <end position="1659"/>
    </location>
</feature>
<feature type="transmembrane region" description="Helical" evidence="6">
    <location>
        <begin position="1056"/>
        <end position="1077"/>
    </location>
</feature>
<feature type="transmembrane region" description="Helical" evidence="6">
    <location>
        <begin position="1901"/>
        <end position="1919"/>
    </location>
</feature>
<dbReference type="EnsemblMetazoa" id="AEPI005072-RA">
    <property type="protein sequence ID" value="AEPI005072-PA"/>
    <property type="gene ID" value="AEPI005072"/>
</dbReference>
<feature type="transmembrane region" description="Helical" evidence="6">
    <location>
        <begin position="1449"/>
        <end position="1470"/>
    </location>
</feature>
<feature type="transmembrane region" description="Helical" evidence="6">
    <location>
        <begin position="38"/>
        <end position="56"/>
    </location>
</feature>
<feature type="transmembrane region" description="Helical" evidence="6">
    <location>
        <begin position="439"/>
        <end position="460"/>
    </location>
</feature>
<keyword evidence="4 6" id="KW-1133">Transmembrane helix</keyword>
<feature type="transmembrane region" description="Helical" evidence="6">
    <location>
        <begin position="1931"/>
        <end position="1955"/>
    </location>
</feature>
<feature type="transmembrane region" description="Helical" evidence="6">
    <location>
        <begin position="863"/>
        <end position="885"/>
    </location>
</feature>
<name>A0A182PDR7_9DIPT</name>
<feature type="transmembrane region" description="Helical" evidence="6">
    <location>
        <begin position="667"/>
        <end position="693"/>
    </location>
</feature>
<dbReference type="Proteomes" id="UP000075885">
    <property type="component" value="Unassembled WGS sequence"/>
</dbReference>
<feature type="transmembrane region" description="Helical" evidence="6">
    <location>
        <begin position="1518"/>
        <end position="1537"/>
    </location>
</feature>
<keyword evidence="5 6" id="KW-0472">Membrane</keyword>
<keyword evidence="2" id="KW-1003">Cell membrane</keyword>
<sequence>MQVLNIFHALLICNVRAVRRHRGRPLLDYKISQARVQLLLPLLAISILAFHQPWITGRQLLTGGLYSFTVYCRVLTTLLIAILLIFDNFRQRYQLLGLLHAIPNLAMTGRIVTRKWNHRLTVKRLQLSVLVVCNVLSVLELVLKIYQSRTYFFILGIVCGLLVEHYILLNSLLCQLLAEALANAYNTLRQTLPLRPFTTVIQELAILENCKNCLSKVVGLKLVLVLLHLLFNVSFCTYDILQKILSQQHLDNITRLSIIALQETVMLFGLCFHYGMVNLKVVIQRPISHSADFSLTVGTRYTSCHRVLHHSAHRMDELKILNLFNRFLVSPVHLHHEKQTERYIFRHRNFARNIAILSSLILVCGASALVLVFDEFSGLLSTVMGVITIILYAIRLIVFVPMIIWTLANGRALVEISNRALNVERQFATSRSVDGTVSLLTKVQICIAIVNLFLNFALQFYYMYAFAMLRRLIHVSVVFGFLFVELFIFVHRAYVQYWPAFLSHRYVKLIQYGNYKDRSTLQTVILLSGVLESFKQRVNCIFGVMQLLHLLNIFVTCSVEAYIVFHVIDRGLNVYGTVINLFNAVAYSVSFLIYTYAHNLVNEKFLNVFNFCFVSPTYLYFDIQNNRYEFRYRGVFRNMTLLIGLVAINSIGATVMVLQFMQDQLDSVIGACNIILTMARLSVMVSLILWLYLFRHKLMNVCTFALCIVQEKYTQLYQKSKIRRKTCLAYWVQVCTIILFLIAAVVGDVSIWWRIIKTHKEYYILNLCAYIILDFVALMHLTYTQCLTLVIAQPLVEFVWIIKNEPDEADFLQTVTTYWDDMECFKQQITSTFGITSLLHVLDALVKCAIETYVIFYTHEMGLGLVGAFLDIVTLLLCTGSFFVFTYAHDLVTLLNVFNYCLVSPTYLHFDILSNRYTFRNRNVFWNVILLTVLSTISLIYAVYLVMEVLLASLGSVMTTTTLLLYMVRFLAFLPLIPWLILYRHRLCNDCAFALNIIQQKHKQLYHLSKPIVHRQRRKTLQLFWIEIGSIAFLLGSGLLMQIIIVWNLATDHKAFYILNLGVLVCMIFVTLMHLMYTQSWILVISLHLEELVWLIKNKHLATDLLRTLISFWDDLEAFKQQITATFGIMNALHMLDILVTCAIQSYSLIYFFEQSLEAVVVFLSIIILVLYIATFFVFAYVHDLVEAKFLNVFNHCFVSPTYLCYDARNNCYDFRFRNIFRNLALLIALLASSLVCVFVVILEFMDQPLASVLEASSIILYTMRLAVIVPLILWIWLCRHKLLSDCRFLLTTIQGKSFDLHEIPHKSRSLQIHCLQIGCIVFSLTTALVAQSAVWWEIVTTSREYYVFNLFGLVALEILTLMHRMYTQCWTMIISHHLEELLWLIKNKQLVPDLLRTIVAFWDELEVFKQRTTSTFGAMNVLHALDILVTCAIEGYTIFYIYGMGIGFTAALLNIVTLSVYATTFFMFAYAHDLVEVKLKFLNLFNHLLISPTYLYIDPPTNRSMFRNRNNLRNTLILSILLVVCIVTSSMTLLRYNREILQTVATAVSTILYTIRMIIVFLLLLWTMLNYRQLKDCSNHALHIVTRMRDRLNCSAPRRHDLFVLKVHTYINSIVLIVVLCLHTHTVTTIGYMFDIEYKILVYGFTLIEFVLSMHRVYVQFWATFLRLQYGELMMQVDGGIKSMIHLQEVLAFATELEEFKCQVANIFGPVQLLHVAQIFVTCASKSYLGYYLLSAGYEFRDSFSNWLTVIINAGLFLSFTRDFDAVEVKVSYEILNVFNHLFISIVYVDQTLKGPTVRHKNVLRNIFILLSSVSIFCYLGLKRTLSNYHFMVGSVQEIVHLLKYSLNGQLTYTLLSGMYTHSFKVIAILNEAIAIDRTIQQWPIAEAFFTVRHKLLKTLIALIILVRGSFFMMHLYLQFRYNLAYDVYMLLHGNVLIELSMDLQKLFLLYFALYMAQRYHVLLHLLDRTNLTTMVPVYEVFENLTTFKKNLSKTFGLQLLALVLQTFVACSIHAYLILVERLYVFQLIANVIQLLVNLALFFILTYYYDYVEIKEAELKDALKSMQYTNLKRQSRDQKDFYDLVNLKLMMESPKITACGLFEINLQIFYNVFAAIITYIVILFQFRGPSIGVMVTFTCCATVPVMCTSSIQKNGCRCASRYSFHATSGE</sequence>
<feature type="transmembrane region" description="Helical" evidence="6">
    <location>
        <begin position="891"/>
        <end position="912"/>
    </location>
</feature>
<feature type="transmembrane region" description="Helical" evidence="6">
    <location>
        <begin position="1999"/>
        <end position="2020"/>
    </location>
</feature>
<comment type="subcellular location">
    <subcellularLocation>
        <location evidence="1">Cell membrane</location>
        <topology evidence="1">Multi-pass membrane protein</topology>
    </subcellularLocation>
</comment>
<feature type="transmembrane region" description="Helical" evidence="6">
    <location>
        <begin position="354"/>
        <end position="373"/>
    </location>
</feature>
<feature type="transmembrane region" description="Helical" evidence="6">
    <location>
        <begin position="964"/>
        <end position="983"/>
    </location>
</feature>
<feature type="transmembrane region" description="Helical" evidence="6">
    <location>
        <begin position="1159"/>
        <end position="1182"/>
    </location>
</feature>
<dbReference type="GO" id="GO:0005886">
    <property type="term" value="C:plasma membrane"/>
    <property type="evidence" value="ECO:0007669"/>
    <property type="project" value="UniProtKB-SubCell"/>
</dbReference>
<feature type="transmembrane region" description="Helical" evidence="6">
    <location>
        <begin position="1804"/>
        <end position="1823"/>
    </location>
</feature>
<evidence type="ECO:0000313" key="7">
    <source>
        <dbReference type="EnsemblMetazoa" id="AEPI005072-PA"/>
    </source>
</evidence>
<feature type="transmembrane region" description="Helical" evidence="6">
    <location>
        <begin position="641"/>
        <end position="661"/>
    </location>
</feature>
<accession>A0A182PDR7</accession>
<dbReference type="InterPro" id="IPR013604">
    <property type="entry name" value="7TM_chemorcpt"/>
</dbReference>
<reference evidence="8" key="1">
    <citation type="submission" date="2013-03" db="EMBL/GenBank/DDBJ databases">
        <title>The Genome Sequence of Anopheles epiroticus epiroticus2.</title>
        <authorList>
            <consortium name="The Broad Institute Genomics Platform"/>
            <person name="Neafsey D.E."/>
            <person name="Howell P."/>
            <person name="Walker B."/>
            <person name="Young S.K."/>
            <person name="Zeng Q."/>
            <person name="Gargeya S."/>
            <person name="Fitzgerald M."/>
            <person name="Haas B."/>
            <person name="Abouelleil A."/>
            <person name="Allen A.W."/>
            <person name="Alvarado L."/>
            <person name="Arachchi H.M."/>
            <person name="Berlin A.M."/>
            <person name="Chapman S.B."/>
            <person name="Gainer-Dewar J."/>
            <person name="Goldberg J."/>
            <person name="Griggs A."/>
            <person name="Gujja S."/>
            <person name="Hansen M."/>
            <person name="Howarth C."/>
            <person name="Imamovic A."/>
            <person name="Ireland A."/>
            <person name="Larimer J."/>
            <person name="McCowan C."/>
            <person name="Murphy C."/>
            <person name="Pearson M."/>
            <person name="Poon T.W."/>
            <person name="Priest M."/>
            <person name="Roberts A."/>
            <person name="Saif S."/>
            <person name="Shea T."/>
            <person name="Sisk P."/>
            <person name="Sykes S."/>
            <person name="Wortman J."/>
            <person name="Nusbaum C."/>
            <person name="Birren B."/>
        </authorList>
    </citation>
    <scope>NUCLEOTIDE SEQUENCE [LARGE SCALE GENOMIC DNA]</scope>
    <source>
        <strain evidence="8">Epiroticus2</strain>
    </source>
</reference>
<evidence type="ECO:0000256" key="3">
    <source>
        <dbReference type="ARBA" id="ARBA00022692"/>
    </source>
</evidence>
<feature type="transmembrane region" description="Helical" evidence="6">
    <location>
        <begin position="222"/>
        <end position="241"/>
    </location>
</feature>
<protein>
    <recommendedName>
        <fullName evidence="9">Gustatory receptor</fullName>
    </recommendedName>
</protein>
<feature type="transmembrane region" description="Helical" evidence="6">
    <location>
        <begin position="385"/>
        <end position="408"/>
    </location>
</feature>
<feature type="transmembrane region" description="Helical" evidence="6">
    <location>
        <begin position="1422"/>
        <end position="1443"/>
    </location>
</feature>
<feature type="transmembrane region" description="Helical" evidence="6">
    <location>
        <begin position="1224"/>
        <end position="1246"/>
    </location>
</feature>
<dbReference type="STRING" id="199890.A0A182PDR7"/>
<feature type="transmembrane region" description="Helical" evidence="6">
    <location>
        <begin position="924"/>
        <end position="944"/>
    </location>
</feature>
<keyword evidence="3 6" id="KW-0812">Transmembrane</keyword>
<dbReference type="Pfam" id="PF08395">
    <property type="entry name" value="7tm_7"/>
    <property type="match status" value="2"/>
</dbReference>
<feature type="transmembrane region" description="Helical" evidence="6">
    <location>
        <begin position="1024"/>
        <end position="1050"/>
    </location>
</feature>
<feature type="transmembrane region" description="Helical" evidence="6">
    <location>
        <begin position="125"/>
        <end position="143"/>
    </location>
</feature>
<evidence type="ECO:0000256" key="2">
    <source>
        <dbReference type="ARBA" id="ARBA00022475"/>
    </source>
</evidence>
<organism evidence="7 8">
    <name type="scientific">Anopheles epiroticus</name>
    <dbReference type="NCBI Taxonomy" id="199890"/>
    <lineage>
        <taxon>Eukaryota</taxon>
        <taxon>Metazoa</taxon>
        <taxon>Ecdysozoa</taxon>
        <taxon>Arthropoda</taxon>
        <taxon>Hexapoda</taxon>
        <taxon>Insecta</taxon>
        <taxon>Pterygota</taxon>
        <taxon>Neoptera</taxon>
        <taxon>Endopterygota</taxon>
        <taxon>Diptera</taxon>
        <taxon>Nematocera</taxon>
        <taxon>Culicoidea</taxon>
        <taxon>Culicidae</taxon>
        <taxon>Anophelinae</taxon>
        <taxon>Anopheles</taxon>
    </lineage>
</organism>
<dbReference type="VEuPathDB" id="VectorBase:AEPI005072"/>
<evidence type="ECO:0000256" key="1">
    <source>
        <dbReference type="ARBA" id="ARBA00004651"/>
    </source>
</evidence>
<feature type="transmembrane region" description="Helical" evidence="6">
    <location>
        <begin position="1315"/>
        <end position="1334"/>
    </location>
</feature>
<feature type="transmembrane region" description="Helical" evidence="6">
    <location>
        <begin position="472"/>
        <end position="494"/>
    </location>
</feature>
<keyword evidence="8" id="KW-1185">Reference proteome</keyword>
<feature type="transmembrane region" description="Helical" evidence="6">
    <location>
        <begin position="762"/>
        <end position="783"/>
    </location>
</feature>
<dbReference type="GO" id="GO:0050909">
    <property type="term" value="P:sensory perception of taste"/>
    <property type="evidence" value="ECO:0007669"/>
    <property type="project" value="InterPro"/>
</dbReference>
<feature type="transmembrane region" description="Helical" evidence="6">
    <location>
        <begin position="2026"/>
        <end position="2050"/>
    </location>
</feature>
<evidence type="ECO:0008006" key="9">
    <source>
        <dbReference type="Google" id="ProtNLM"/>
    </source>
</evidence>
<evidence type="ECO:0000256" key="5">
    <source>
        <dbReference type="ARBA" id="ARBA00023136"/>
    </source>
</evidence>
<feature type="transmembrane region" description="Helical" evidence="6">
    <location>
        <begin position="728"/>
        <end position="756"/>
    </location>
</feature>
<feature type="transmembrane region" description="Helical" evidence="6">
    <location>
        <begin position="1258"/>
        <end position="1278"/>
    </location>
</feature>
<feature type="transmembrane region" description="Helical" evidence="6">
    <location>
        <begin position="1611"/>
        <end position="1634"/>
    </location>
</feature>
<feature type="transmembrane region" description="Helical" evidence="6">
    <location>
        <begin position="253"/>
        <end position="276"/>
    </location>
</feature>
<evidence type="ECO:0000256" key="4">
    <source>
        <dbReference type="ARBA" id="ARBA00022989"/>
    </source>
</evidence>
<feature type="transmembrane region" description="Helical" evidence="6">
    <location>
        <begin position="1132"/>
        <end position="1153"/>
    </location>
</feature>
<reference evidence="7" key="2">
    <citation type="submission" date="2020-05" db="UniProtKB">
        <authorList>
            <consortium name="EnsemblMetazoa"/>
        </authorList>
    </citation>
    <scope>IDENTIFICATION</scope>
    <source>
        <strain evidence="7">Epiroticus2</strain>
    </source>
</reference>
<feature type="transmembrane region" description="Helical" evidence="6">
    <location>
        <begin position="2109"/>
        <end position="2127"/>
    </location>
</feature>
<feature type="transmembrane region" description="Helical" evidence="6">
    <location>
        <begin position="68"/>
        <end position="86"/>
    </location>
</feature>
<evidence type="ECO:0000313" key="8">
    <source>
        <dbReference type="Proteomes" id="UP000075885"/>
    </source>
</evidence>
<feature type="transmembrane region" description="Helical" evidence="6">
    <location>
        <begin position="541"/>
        <end position="565"/>
    </location>
</feature>
<feature type="transmembrane region" description="Helical" evidence="6">
    <location>
        <begin position="1346"/>
        <end position="1363"/>
    </location>
</feature>
<feature type="transmembrane region" description="Helical" evidence="6">
    <location>
        <begin position="150"/>
        <end position="169"/>
    </location>
</feature>
<feature type="transmembrane region" description="Helical" evidence="6">
    <location>
        <begin position="1544"/>
        <end position="1567"/>
    </location>
</feature>